<evidence type="ECO:0000256" key="1">
    <source>
        <dbReference type="SAM" id="SignalP"/>
    </source>
</evidence>
<dbReference type="EMBL" id="OW152816">
    <property type="protein sequence ID" value="CAH2067414.1"/>
    <property type="molecule type" value="Genomic_DNA"/>
</dbReference>
<name>A0ABN8IX80_9NEOP</name>
<keyword evidence="1" id="KW-0732">Signal</keyword>
<feature type="signal peptide" evidence="1">
    <location>
        <begin position="1"/>
        <end position="21"/>
    </location>
</feature>
<feature type="chain" id="PRO_5045823931" evidence="1">
    <location>
        <begin position="22"/>
        <end position="101"/>
    </location>
</feature>
<reference evidence="2" key="1">
    <citation type="submission" date="2022-03" db="EMBL/GenBank/DDBJ databases">
        <authorList>
            <person name="Martin H S."/>
        </authorList>
    </citation>
    <scope>NUCLEOTIDE SEQUENCE</scope>
</reference>
<accession>A0ABN8IX80</accession>
<protein>
    <submittedName>
        <fullName evidence="2">Uncharacterized protein</fullName>
    </submittedName>
</protein>
<gene>
    <name evidence="2" type="ORF">IPOD504_LOCUS13861</name>
</gene>
<proteinExistence type="predicted"/>
<keyword evidence="3" id="KW-1185">Reference proteome</keyword>
<evidence type="ECO:0000313" key="2">
    <source>
        <dbReference type="EMBL" id="CAH2067414.1"/>
    </source>
</evidence>
<organism evidence="2 3">
    <name type="scientific">Iphiclides podalirius</name>
    <name type="common">scarce swallowtail</name>
    <dbReference type="NCBI Taxonomy" id="110791"/>
    <lineage>
        <taxon>Eukaryota</taxon>
        <taxon>Metazoa</taxon>
        <taxon>Ecdysozoa</taxon>
        <taxon>Arthropoda</taxon>
        <taxon>Hexapoda</taxon>
        <taxon>Insecta</taxon>
        <taxon>Pterygota</taxon>
        <taxon>Neoptera</taxon>
        <taxon>Endopterygota</taxon>
        <taxon>Lepidoptera</taxon>
        <taxon>Glossata</taxon>
        <taxon>Ditrysia</taxon>
        <taxon>Papilionoidea</taxon>
        <taxon>Papilionidae</taxon>
        <taxon>Papilioninae</taxon>
        <taxon>Iphiclides</taxon>
    </lineage>
</organism>
<dbReference type="Proteomes" id="UP000837857">
    <property type="component" value="Chromosome 4"/>
</dbReference>
<sequence>MHWSRLTILMATVMIDTECMSDSSSSSEDYEPSLFSELDDGSISDLEDLLKAKLKLKNMLFKMDKKYLIQKLRDELSEEEKNEVKYFESILKNVKSITKSQ</sequence>
<evidence type="ECO:0000313" key="3">
    <source>
        <dbReference type="Proteomes" id="UP000837857"/>
    </source>
</evidence>
<feature type="non-terminal residue" evidence="2">
    <location>
        <position position="101"/>
    </location>
</feature>